<dbReference type="CTD" id="84660"/>
<proteinExistence type="predicted"/>
<organism evidence="3 4">
    <name type="scientific">Myripristis murdjan</name>
    <name type="common">pinecone soldierfish</name>
    <dbReference type="NCBI Taxonomy" id="586833"/>
    <lineage>
        <taxon>Eukaryota</taxon>
        <taxon>Metazoa</taxon>
        <taxon>Chordata</taxon>
        <taxon>Craniata</taxon>
        <taxon>Vertebrata</taxon>
        <taxon>Euteleostomi</taxon>
        <taxon>Actinopterygii</taxon>
        <taxon>Neopterygii</taxon>
        <taxon>Teleostei</taxon>
        <taxon>Neoteleostei</taxon>
        <taxon>Acanthomorphata</taxon>
        <taxon>Holocentriformes</taxon>
        <taxon>Holocentridae</taxon>
        <taxon>Myripristis</taxon>
    </lineage>
</organism>
<dbReference type="GeneTree" id="ENSGT00940000167301"/>
<sequence>MMDERRRPCHSSGRHGKTSTCLPCSSDTSFHPRHSTPVTKENGGSPREASHVFMPSNSEVHRMTRGLTKSTEPLPTDSFCHPILQDTQVSVSGMDSAMIQRQRRELQLLIVEMRDRDRELNSMAAFHQKQLLAWEQDRQRVLTLEQRCARLDDELQKRNEVIRVLSKRVCFVETRERGVQKELIVTQEQLHKLEEKQQHTSQKCQDFEEKNQSLNSTVMALSSQVGSLQVREEELSAMLKFKDKDMTEANIRIVELTARLQDMETSLKESRSEESRLLKELKEKKQRYREAKHENTLLKEDLQQQIAQSSAQREEIIRLKQSHELLHRDLLLSGEGDSWKDELLTLASSRQQRAESELRCLRQVCENQQNDLQLLQLNLESARESLREKSVQEPLCSQDLDSFLPSCLIERNSVPVNNIPTPPAASLQSTVSADLGFFSADLKDRLLDESGQVQASLERTSLKPPRSLQNSDTSLNKSQDSGTIQPHHRCTCQTPPHPPNPSNTQAQSDSTQRQPQ</sequence>
<evidence type="ECO:0008006" key="5">
    <source>
        <dbReference type="Google" id="ProtNLM"/>
    </source>
</evidence>
<protein>
    <recommendedName>
        <fullName evidence="5">Coiled-coil domain containing 62</fullName>
    </recommendedName>
</protein>
<name>A0A668ATJ1_9TELE</name>
<feature type="region of interest" description="Disordered" evidence="2">
    <location>
        <begin position="1"/>
        <end position="77"/>
    </location>
</feature>
<reference evidence="3" key="2">
    <citation type="submission" date="2025-08" db="UniProtKB">
        <authorList>
            <consortium name="Ensembl"/>
        </authorList>
    </citation>
    <scope>IDENTIFICATION</scope>
</reference>
<evidence type="ECO:0000313" key="4">
    <source>
        <dbReference type="Proteomes" id="UP000472263"/>
    </source>
</evidence>
<dbReference type="Proteomes" id="UP000472263">
    <property type="component" value="Chromosome 12"/>
</dbReference>
<feature type="coiled-coil region" evidence="1">
    <location>
        <begin position="351"/>
        <end position="392"/>
    </location>
</feature>
<keyword evidence="1" id="KW-0175">Coiled coil</keyword>
<evidence type="ECO:0000256" key="1">
    <source>
        <dbReference type="SAM" id="Coils"/>
    </source>
</evidence>
<gene>
    <name evidence="3" type="primary">ccdc62</name>
</gene>
<dbReference type="OrthoDB" id="6155277at2759"/>
<dbReference type="Ensembl" id="ENSMMDT00005053313.1">
    <property type="protein sequence ID" value="ENSMMDP00005052289.1"/>
    <property type="gene ID" value="ENSMMDG00005023592.1"/>
</dbReference>
<reference evidence="3" key="3">
    <citation type="submission" date="2025-09" db="UniProtKB">
        <authorList>
            <consortium name="Ensembl"/>
        </authorList>
    </citation>
    <scope>IDENTIFICATION</scope>
</reference>
<evidence type="ECO:0000313" key="3">
    <source>
        <dbReference type="Ensembl" id="ENSMMDP00005052289.1"/>
    </source>
</evidence>
<feature type="coiled-coil region" evidence="1">
    <location>
        <begin position="176"/>
        <end position="319"/>
    </location>
</feature>
<keyword evidence="4" id="KW-1185">Reference proteome</keyword>
<feature type="compositionally biased region" description="Polar residues" evidence="2">
    <location>
        <begin position="467"/>
        <end position="484"/>
    </location>
</feature>
<dbReference type="GeneID" id="115368721"/>
<reference evidence="3" key="1">
    <citation type="submission" date="2019-06" db="EMBL/GenBank/DDBJ databases">
        <authorList>
            <consortium name="Wellcome Sanger Institute Data Sharing"/>
        </authorList>
    </citation>
    <scope>NUCLEOTIDE SEQUENCE [LARGE SCALE GENOMIC DNA]</scope>
</reference>
<dbReference type="AlphaFoldDB" id="A0A668ATJ1"/>
<evidence type="ECO:0000256" key="2">
    <source>
        <dbReference type="SAM" id="MobiDB-lite"/>
    </source>
</evidence>
<feature type="region of interest" description="Disordered" evidence="2">
    <location>
        <begin position="455"/>
        <end position="516"/>
    </location>
</feature>
<dbReference type="InParanoid" id="A0A668ATJ1"/>
<feature type="compositionally biased region" description="Polar residues" evidence="2">
    <location>
        <begin position="502"/>
        <end position="516"/>
    </location>
</feature>
<feature type="compositionally biased region" description="Polar residues" evidence="2">
    <location>
        <begin position="18"/>
        <end position="29"/>
    </location>
</feature>
<feature type="compositionally biased region" description="Basic residues" evidence="2">
    <location>
        <begin position="7"/>
        <end position="17"/>
    </location>
</feature>
<dbReference type="RefSeq" id="XP_029920889.1">
    <property type="nucleotide sequence ID" value="XM_030065029.1"/>
</dbReference>
<accession>A0A668ATJ1</accession>